<dbReference type="SUPFAM" id="SSF55874">
    <property type="entry name" value="ATPase domain of HSP90 chaperone/DNA topoisomerase II/histidine kinase"/>
    <property type="match status" value="1"/>
</dbReference>
<name>A0A9D1K6W8_9FIRM</name>
<accession>A0A9D1K6W8</accession>
<dbReference type="Gene3D" id="6.10.340.10">
    <property type="match status" value="1"/>
</dbReference>
<dbReference type="AlphaFoldDB" id="A0A9D1K6W8"/>
<evidence type="ECO:0000313" key="6">
    <source>
        <dbReference type="EMBL" id="HIS93989.1"/>
    </source>
</evidence>
<reference evidence="6" key="1">
    <citation type="submission" date="2020-10" db="EMBL/GenBank/DDBJ databases">
        <authorList>
            <person name="Gilroy R."/>
        </authorList>
    </citation>
    <scope>NUCLEOTIDE SEQUENCE</scope>
    <source>
        <strain evidence="6">13766</strain>
    </source>
</reference>
<dbReference type="InterPro" id="IPR003660">
    <property type="entry name" value="HAMP_dom"/>
</dbReference>
<keyword evidence="4" id="KW-0472">Membrane</keyword>
<keyword evidence="4" id="KW-0812">Transmembrane</keyword>
<protein>
    <submittedName>
        <fullName evidence="6">Histidine kinase</fullName>
    </submittedName>
</protein>
<keyword evidence="3" id="KW-0808">Transferase</keyword>
<evidence type="ECO:0000256" key="1">
    <source>
        <dbReference type="ARBA" id="ARBA00004370"/>
    </source>
</evidence>
<reference evidence="6" key="2">
    <citation type="journal article" date="2021" name="PeerJ">
        <title>Extensive microbial diversity within the chicken gut microbiome revealed by metagenomics and culture.</title>
        <authorList>
            <person name="Gilroy R."/>
            <person name="Ravi A."/>
            <person name="Getino M."/>
            <person name="Pursley I."/>
            <person name="Horton D.L."/>
            <person name="Alikhan N.F."/>
            <person name="Baker D."/>
            <person name="Gharbi K."/>
            <person name="Hall N."/>
            <person name="Watson M."/>
            <person name="Adriaenssens E.M."/>
            <person name="Foster-Nyarko E."/>
            <person name="Jarju S."/>
            <person name="Secka A."/>
            <person name="Antonio M."/>
            <person name="Oren A."/>
            <person name="Chaudhuri R.R."/>
            <person name="La Ragione R."/>
            <person name="Hildebrand F."/>
            <person name="Pallen M.J."/>
        </authorList>
    </citation>
    <scope>NUCLEOTIDE SEQUENCE</scope>
    <source>
        <strain evidence="6">13766</strain>
    </source>
</reference>
<dbReference type="PROSITE" id="PS50885">
    <property type="entry name" value="HAMP"/>
    <property type="match status" value="1"/>
</dbReference>
<dbReference type="PANTHER" id="PTHR34220:SF7">
    <property type="entry name" value="SENSOR HISTIDINE KINASE YPDA"/>
    <property type="match status" value="1"/>
</dbReference>
<dbReference type="InterPro" id="IPR050640">
    <property type="entry name" value="Bact_2-comp_sensor_kinase"/>
</dbReference>
<dbReference type="Pfam" id="PF06580">
    <property type="entry name" value="His_kinase"/>
    <property type="match status" value="1"/>
</dbReference>
<evidence type="ECO:0000313" key="7">
    <source>
        <dbReference type="Proteomes" id="UP000824140"/>
    </source>
</evidence>
<feature type="domain" description="HAMP" evidence="5">
    <location>
        <begin position="294"/>
        <end position="346"/>
    </location>
</feature>
<dbReference type="GO" id="GO:0016020">
    <property type="term" value="C:membrane"/>
    <property type="evidence" value="ECO:0007669"/>
    <property type="project" value="UniProtKB-SubCell"/>
</dbReference>
<evidence type="ECO:0000259" key="5">
    <source>
        <dbReference type="PROSITE" id="PS50885"/>
    </source>
</evidence>
<organism evidence="6 7">
    <name type="scientific">Candidatus Alectryocaccomicrobium excrementavium</name>
    <dbReference type="NCBI Taxonomy" id="2840668"/>
    <lineage>
        <taxon>Bacteria</taxon>
        <taxon>Bacillati</taxon>
        <taxon>Bacillota</taxon>
        <taxon>Clostridia</taxon>
        <taxon>Candidatus Alectryocaccomicrobium</taxon>
    </lineage>
</organism>
<dbReference type="GO" id="GO:0000155">
    <property type="term" value="F:phosphorelay sensor kinase activity"/>
    <property type="evidence" value="ECO:0007669"/>
    <property type="project" value="InterPro"/>
</dbReference>
<gene>
    <name evidence="6" type="ORF">IAA84_13330</name>
</gene>
<proteinExistence type="predicted"/>
<dbReference type="InterPro" id="IPR036890">
    <property type="entry name" value="HATPase_C_sf"/>
</dbReference>
<dbReference type="Proteomes" id="UP000824140">
    <property type="component" value="Unassembled WGS sequence"/>
</dbReference>
<dbReference type="InterPro" id="IPR010559">
    <property type="entry name" value="Sig_transdc_His_kin_internal"/>
</dbReference>
<evidence type="ECO:0000256" key="2">
    <source>
        <dbReference type="ARBA" id="ARBA00022553"/>
    </source>
</evidence>
<dbReference type="EMBL" id="DVJN01000254">
    <property type="protein sequence ID" value="HIS93989.1"/>
    <property type="molecule type" value="Genomic_DNA"/>
</dbReference>
<keyword evidence="4" id="KW-1133">Transmembrane helix</keyword>
<keyword evidence="2" id="KW-0597">Phosphoprotein</keyword>
<feature type="transmembrane region" description="Helical" evidence="4">
    <location>
        <begin position="273"/>
        <end position="292"/>
    </location>
</feature>
<comment type="caution">
    <text evidence="6">The sequence shown here is derived from an EMBL/GenBank/DDBJ whole genome shotgun (WGS) entry which is preliminary data.</text>
</comment>
<sequence length="566" mass="63766">MIRKRPGSLYLRLVAIFMLAMCVLFIALRVIYAQTVKVTRETVSRRAEESLLRITEGIYSDILLLKRVEPQWLLDQQTLSGIAGERERTPILHYSLYSQLQRRLSLFVGNANINGMYLYFTGDGYLLPVMANNALSGALPGVLADYRASERRQLRWIDGNLCIFNAYTGIAQTYQDDAKYLLAFSLSLDTLFREMASDEILWIAEPDGTVHASNGAAQDAKACMAQIDAGAQAVTWDGREYAALTTQIEDGVARVYYLTRIELNAIHAMSRGFSLALLACCLLVCATFWLSVSRLIRRPLKALAGAFREMETDGSWPQIERASTRDMAEIADSFNHMVMVQRYLVEQRRKNEMMARQAELKLLQAQINPHFLYNSFFLMNNLLQLRDYEAVENLTENLGLYFRYIFMNADGMKPLKDEVGHAVAYANIQRMRFMDRISIHVESVPAEWENEPIPAIVIQPLLENAFLHGFGKQEEPGELRLAFAASAPHRLTIRVSNTGTPVAPGQLEALRARLNAGGAPDSALINIHRRLCLVYGGGLRISSPHGRGFAVEFTIVRREEPPCSIE</sequence>
<dbReference type="PANTHER" id="PTHR34220">
    <property type="entry name" value="SENSOR HISTIDINE KINASE YPDA"/>
    <property type="match status" value="1"/>
</dbReference>
<comment type="subcellular location">
    <subcellularLocation>
        <location evidence="1">Membrane</location>
    </subcellularLocation>
</comment>
<evidence type="ECO:0000256" key="3">
    <source>
        <dbReference type="ARBA" id="ARBA00022679"/>
    </source>
</evidence>
<evidence type="ECO:0000256" key="4">
    <source>
        <dbReference type="SAM" id="Phobius"/>
    </source>
</evidence>
<keyword evidence="6" id="KW-0418">Kinase</keyword>
<dbReference type="Gene3D" id="3.30.565.10">
    <property type="entry name" value="Histidine kinase-like ATPase, C-terminal domain"/>
    <property type="match status" value="1"/>
</dbReference>